<comment type="pathway">
    <text evidence="2">Amine and polyamine biosynthesis; ectoine biosynthesis; L-ectoine from L-aspartate 4-semialdehyde: step 1/3.</text>
</comment>
<dbReference type="RefSeq" id="WP_121240460.1">
    <property type="nucleotide sequence ID" value="NZ_BHVV01000002.1"/>
</dbReference>
<keyword evidence="8 11" id="KW-0663">Pyridoxal phosphate</keyword>
<comment type="subcellular location">
    <subcellularLocation>
        <location evidence="11">Cytoplasm</location>
    </subcellularLocation>
</comment>
<dbReference type="EC" id="2.6.1.62" evidence="11"/>
<feature type="site" description="Participates in the substrate recognition with KAPA and in a stacking interaction with the adenine ring of SAM" evidence="11">
    <location>
        <position position="18"/>
    </location>
</feature>
<comment type="caution">
    <text evidence="12">The sequence shown here is derived from an EMBL/GenBank/DDBJ whole genome shotgun (WGS) entry which is preliminary data.</text>
</comment>
<comment type="catalytic activity">
    <reaction evidence="9 11">
        <text>(8S)-8-amino-7-oxononanoate + S-adenosyl-L-methionine = S-adenosyl-4-methylsulfanyl-2-oxobutanoate + (7R,8S)-7,8-diammoniononanoate</text>
        <dbReference type="Rhea" id="RHEA:16861"/>
        <dbReference type="ChEBI" id="CHEBI:16490"/>
        <dbReference type="ChEBI" id="CHEBI:59789"/>
        <dbReference type="ChEBI" id="CHEBI:149468"/>
        <dbReference type="ChEBI" id="CHEBI:149469"/>
        <dbReference type="EC" id="2.6.1.62"/>
    </reaction>
</comment>
<dbReference type="InterPro" id="IPR015424">
    <property type="entry name" value="PyrdxlP-dep_Trfase"/>
</dbReference>
<dbReference type="InterPro" id="IPR005814">
    <property type="entry name" value="Aminotrans_3"/>
</dbReference>
<feature type="binding site" evidence="11">
    <location>
        <position position="385"/>
    </location>
    <ligand>
        <name>substrate</name>
    </ligand>
</feature>
<evidence type="ECO:0000256" key="11">
    <source>
        <dbReference type="HAMAP-Rule" id="MF_00834"/>
    </source>
</evidence>
<evidence type="ECO:0000256" key="3">
    <source>
        <dbReference type="ARBA" id="ARBA00005063"/>
    </source>
</evidence>
<dbReference type="InterPro" id="IPR049704">
    <property type="entry name" value="Aminotrans_3_PPA_site"/>
</dbReference>
<comment type="similarity">
    <text evidence="11">Belongs to the class-III pyridoxal-phosphate-dependent aminotransferase family. BioA subfamily.</text>
</comment>
<dbReference type="EMBL" id="RCCI01000004">
    <property type="protein sequence ID" value="RLJ68573.1"/>
    <property type="molecule type" value="Genomic_DNA"/>
</dbReference>
<evidence type="ECO:0000313" key="13">
    <source>
        <dbReference type="Proteomes" id="UP000268908"/>
    </source>
</evidence>
<feature type="binding site" evidence="11">
    <location>
        <begin position="303"/>
        <end position="304"/>
    </location>
    <ligand>
        <name>pyridoxal 5'-phosphate</name>
        <dbReference type="ChEBI" id="CHEBI:597326"/>
    </ligand>
</feature>
<feature type="binding site" evidence="11">
    <location>
        <begin position="113"/>
        <end position="114"/>
    </location>
    <ligand>
        <name>pyridoxal 5'-phosphate</name>
        <dbReference type="ChEBI" id="CHEBI:597326"/>
    </ligand>
</feature>
<dbReference type="GO" id="GO:0009102">
    <property type="term" value="P:biotin biosynthetic process"/>
    <property type="evidence" value="ECO:0007669"/>
    <property type="project" value="UniProtKB-UniRule"/>
</dbReference>
<sequence length="426" mass="45546">MPPAAPSWLSLDHVWLPYAQMATAPLPLPVVGATGVRIELADGRGLIDGIASWWTACHGYGHPHIRAAVAAQLDKLPHVMFAGLAHEPGYTLAARLATLLPGDLEHAFFSESGSVAVEIALKMAVQFWKNRGEERHAFIAFRHGYHGDTLGALSVTDPASGFHDALAAYRTVQRFAELPRTAVERAEFERVLAAQCHEVAAVIVEPLVQGAGGMRFHDAETLAFIRAACDRHGLLLIADEIMTGFGRTGRMVACAEAAVVPDIICLSKALTGGTLPLAATVAGTRVFDAFRSDRFDDAFMHGPTFMGNPLACAAANASLDLFEREPRLQQVAAIAAQLAAELEPCRALPGVVDVRVKGAIGVVQLATNQASALRPAFVTRGVWVRPFGDVVYLAPAFTIEREDLATLTAAVREVVTEWSQSSRGHG</sequence>
<dbReference type="SUPFAM" id="SSF53383">
    <property type="entry name" value="PLP-dependent transferases"/>
    <property type="match status" value="1"/>
</dbReference>
<dbReference type="Gene3D" id="3.90.1150.10">
    <property type="entry name" value="Aspartate Aminotransferase, domain 1"/>
    <property type="match status" value="1"/>
</dbReference>
<keyword evidence="11" id="KW-0963">Cytoplasm</keyword>
<dbReference type="GO" id="GO:0005737">
    <property type="term" value="C:cytoplasm"/>
    <property type="evidence" value="ECO:0007669"/>
    <property type="project" value="UniProtKB-SubCell"/>
</dbReference>
<feature type="binding site" evidence="11">
    <location>
        <position position="145"/>
    </location>
    <ligand>
        <name>substrate</name>
    </ligand>
</feature>
<evidence type="ECO:0000256" key="8">
    <source>
        <dbReference type="ARBA" id="ARBA00022898"/>
    </source>
</evidence>
<dbReference type="Gene3D" id="3.40.640.10">
    <property type="entry name" value="Type I PLP-dependent aspartate aminotransferase-like (Major domain)"/>
    <property type="match status" value="1"/>
</dbReference>
<keyword evidence="7 11" id="KW-0093">Biotin biosynthesis</keyword>
<dbReference type="AlphaFoldDB" id="A0A497XKQ8"/>
<feature type="modified residue" description="N6-(pyridoxal phosphate)lysine" evidence="11">
    <location>
        <position position="268"/>
    </location>
</feature>
<keyword evidence="5 11" id="KW-0808">Transferase</keyword>
<evidence type="ECO:0000256" key="5">
    <source>
        <dbReference type="ARBA" id="ARBA00022679"/>
    </source>
</evidence>
<comment type="cofactor">
    <cofactor evidence="1 11">
        <name>pyridoxal 5'-phosphate</name>
        <dbReference type="ChEBI" id="CHEBI:597326"/>
    </cofactor>
</comment>
<dbReference type="CDD" id="cd00610">
    <property type="entry name" value="OAT_like"/>
    <property type="match status" value="1"/>
</dbReference>
<dbReference type="PANTHER" id="PTHR42684:SF17">
    <property type="entry name" value="ADENOSYLMETHIONINE-8-AMINO-7-OXONONANOATE AMINOTRANSFERASE"/>
    <property type="match status" value="1"/>
</dbReference>
<comment type="pathway">
    <text evidence="3 11">Cofactor biosynthesis; biotin biosynthesis; 7,8-diaminononanoate from 8-amino-7-oxononanoate (SAM route): step 1/1.</text>
</comment>
<dbReference type="PROSITE" id="PS00600">
    <property type="entry name" value="AA_TRANSFER_CLASS_3"/>
    <property type="match status" value="1"/>
</dbReference>
<dbReference type="GO" id="GO:0045303">
    <property type="term" value="F:diaminobutyrate-2-oxoglutarate transaminase activity"/>
    <property type="evidence" value="ECO:0007669"/>
    <property type="project" value="UniProtKB-EC"/>
</dbReference>
<dbReference type="OrthoDB" id="3398487at2"/>
<dbReference type="Pfam" id="PF00202">
    <property type="entry name" value="Aminotran_3"/>
    <property type="match status" value="1"/>
</dbReference>
<evidence type="ECO:0000256" key="1">
    <source>
        <dbReference type="ARBA" id="ARBA00001933"/>
    </source>
</evidence>
<evidence type="ECO:0000256" key="9">
    <source>
        <dbReference type="ARBA" id="ARBA00048449"/>
    </source>
</evidence>
<dbReference type="NCBIfam" id="NF004624">
    <property type="entry name" value="PRK05964.1"/>
    <property type="match status" value="1"/>
</dbReference>
<gene>
    <name evidence="11" type="primary">bioA</name>
    <name evidence="12" type="ORF">DFR35_1141</name>
</gene>
<feature type="binding site" evidence="11">
    <location>
        <position position="53"/>
    </location>
    <ligand>
        <name>substrate</name>
    </ligand>
</feature>
<protein>
    <recommendedName>
        <fullName evidence="11">Adenosylmethionine-8-amino-7-oxononanoate aminotransferase</fullName>
        <ecNumber evidence="11">2.6.1.62</ecNumber>
    </recommendedName>
    <alternativeName>
        <fullName evidence="11">7,8-diamino-pelargonic acid aminotransferase</fullName>
        <shortName evidence="11">DAPA AT</shortName>
        <shortName evidence="11">DAPA aminotransferase</shortName>
    </alternativeName>
    <alternativeName>
        <fullName evidence="11">7,8-diaminononanoate synthase</fullName>
        <shortName evidence="11">DANS</shortName>
    </alternativeName>
    <alternativeName>
        <fullName evidence="11">Diaminopelargonic acid synthase</fullName>
    </alternativeName>
</protein>
<dbReference type="PANTHER" id="PTHR42684">
    <property type="entry name" value="ADENOSYLMETHIONINE-8-AMINO-7-OXONONANOATE AMINOTRANSFERASE"/>
    <property type="match status" value="1"/>
</dbReference>
<accession>A0A497XKQ8</accession>
<evidence type="ECO:0000256" key="6">
    <source>
        <dbReference type="ARBA" id="ARBA00022691"/>
    </source>
</evidence>
<evidence type="ECO:0000256" key="2">
    <source>
        <dbReference type="ARBA" id="ARBA00004946"/>
    </source>
</evidence>
<dbReference type="FunFam" id="3.40.640.10:FF:000004">
    <property type="entry name" value="Acetylornithine aminotransferase"/>
    <property type="match status" value="1"/>
</dbReference>
<feature type="binding site" evidence="11">
    <location>
        <position position="239"/>
    </location>
    <ligand>
        <name>pyridoxal 5'-phosphate</name>
        <dbReference type="ChEBI" id="CHEBI:597326"/>
    </ligand>
</feature>
<feature type="binding site" evidence="11">
    <location>
        <position position="302"/>
    </location>
    <ligand>
        <name>substrate</name>
    </ligand>
</feature>
<evidence type="ECO:0000256" key="7">
    <source>
        <dbReference type="ARBA" id="ARBA00022756"/>
    </source>
</evidence>
<keyword evidence="6 11" id="KW-0949">S-adenosyl-L-methionine</keyword>
<dbReference type="PIRSF" id="PIRSF000521">
    <property type="entry name" value="Transaminase_4ab_Lys_Orn"/>
    <property type="match status" value="1"/>
</dbReference>
<dbReference type="HAMAP" id="MF_00834">
    <property type="entry name" value="BioA"/>
    <property type="match status" value="1"/>
</dbReference>
<dbReference type="InterPro" id="IPR005815">
    <property type="entry name" value="BioA"/>
</dbReference>
<keyword evidence="4 11" id="KW-0032">Aminotransferase</keyword>
<comment type="subunit">
    <text evidence="11">Homodimer.</text>
</comment>
<dbReference type="UniPathway" id="UPA00078">
    <property type="reaction ID" value="UER00160"/>
</dbReference>
<comment type="function">
    <text evidence="11">Catalyzes the transfer of the alpha-amino group from S-adenosyl-L-methionine (SAM) to 7-keto-8-aminopelargonic acid (KAPA) to form 7,8-diaminopelargonic acid (DAPA). It is the only aminotransferase known to utilize SAM as an amino donor.</text>
</comment>
<proteinExistence type="inferred from homology"/>
<evidence type="ECO:0000256" key="10">
    <source>
        <dbReference type="ARBA" id="ARBA00049111"/>
    </source>
</evidence>
<evidence type="ECO:0000256" key="4">
    <source>
        <dbReference type="ARBA" id="ARBA00022576"/>
    </source>
</evidence>
<dbReference type="InterPro" id="IPR015421">
    <property type="entry name" value="PyrdxlP-dep_Trfase_major"/>
</dbReference>
<comment type="catalytic activity">
    <reaction evidence="10">
        <text>L-2,4-diaminobutanoate + 2-oxoglutarate = L-aspartate 4-semialdehyde + L-glutamate</text>
        <dbReference type="Rhea" id="RHEA:11160"/>
        <dbReference type="ChEBI" id="CHEBI:16810"/>
        <dbReference type="ChEBI" id="CHEBI:29985"/>
        <dbReference type="ChEBI" id="CHEBI:58761"/>
        <dbReference type="ChEBI" id="CHEBI:537519"/>
        <dbReference type="EC" id="2.6.1.76"/>
    </reaction>
</comment>
<organism evidence="12 13">
    <name type="scientific">Sulfurisoma sediminicola</name>
    <dbReference type="NCBI Taxonomy" id="1381557"/>
    <lineage>
        <taxon>Bacteria</taxon>
        <taxon>Pseudomonadati</taxon>
        <taxon>Pseudomonadota</taxon>
        <taxon>Betaproteobacteria</taxon>
        <taxon>Nitrosomonadales</taxon>
        <taxon>Sterolibacteriaceae</taxon>
        <taxon>Sulfurisoma</taxon>
    </lineage>
</organism>
<dbReference type="NCBIfam" id="TIGR00508">
    <property type="entry name" value="bioA"/>
    <property type="match status" value="1"/>
</dbReference>
<dbReference type="GO" id="GO:0030170">
    <property type="term" value="F:pyridoxal phosphate binding"/>
    <property type="evidence" value="ECO:0007669"/>
    <property type="project" value="UniProtKB-UniRule"/>
</dbReference>
<evidence type="ECO:0000313" key="12">
    <source>
        <dbReference type="EMBL" id="RLJ68573.1"/>
    </source>
</evidence>
<keyword evidence="13" id="KW-1185">Reference proteome</keyword>
<feature type="binding site" evidence="11">
    <location>
        <position position="268"/>
    </location>
    <ligand>
        <name>substrate</name>
    </ligand>
</feature>
<dbReference type="Proteomes" id="UP000268908">
    <property type="component" value="Unassembled WGS sequence"/>
</dbReference>
<reference evidence="12 13" key="1">
    <citation type="submission" date="2018-10" db="EMBL/GenBank/DDBJ databases">
        <title>Genomic Encyclopedia of Type Strains, Phase IV (KMG-IV): sequencing the most valuable type-strain genomes for metagenomic binning, comparative biology and taxonomic classification.</title>
        <authorList>
            <person name="Goeker M."/>
        </authorList>
    </citation>
    <scope>NUCLEOTIDE SEQUENCE [LARGE SCALE GENOMIC DNA]</scope>
    <source>
        <strain evidence="12 13">DSM 26916</strain>
    </source>
</reference>
<name>A0A497XKQ8_9PROT</name>
<dbReference type="InterPro" id="IPR015422">
    <property type="entry name" value="PyrdxlP-dep_Trfase_small"/>
</dbReference>
<dbReference type="GO" id="GO:0004015">
    <property type="term" value="F:adenosylmethionine-8-amino-7-oxononanoate transaminase activity"/>
    <property type="evidence" value="ECO:0007669"/>
    <property type="project" value="UniProtKB-UniRule"/>
</dbReference>